<name>A0A067PAU1_9AGAM</name>
<feature type="compositionally biased region" description="Low complexity" evidence="1">
    <location>
        <begin position="59"/>
        <end position="68"/>
    </location>
</feature>
<feature type="compositionally biased region" description="Polar residues" evidence="1">
    <location>
        <begin position="159"/>
        <end position="180"/>
    </location>
</feature>
<feature type="region of interest" description="Disordered" evidence="1">
    <location>
        <begin position="571"/>
        <end position="661"/>
    </location>
</feature>
<dbReference type="EMBL" id="KL197743">
    <property type="protein sequence ID" value="KDQ52028.1"/>
    <property type="molecule type" value="Genomic_DNA"/>
</dbReference>
<dbReference type="Proteomes" id="UP000027265">
    <property type="component" value="Unassembled WGS sequence"/>
</dbReference>
<feature type="region of interest" description="Disordered" evidence="1">
    <location>
        <begin position="345"/>
        <end position="365"/>
    </location>
</feature>
<keyword evidence="4" id="KW-1185">Reference proteome</keyword>
<dbReference type="InParanoid" id="A0A067PAU1"/>
<keyword evidence="2" id="KW-0472">Membrane</keyword>
<gene>
    <name evidence="3" type="ORF">JAAARDRAFT_62179</name>
</gene>
<feature type="compositionally biased region" description="Low complexity" evidence="1">
    <location>
        <begin position="96"/>
        <end position="109"/>
    </location>
</feature>
<keyword evidence="2" id="KW-0812">Transmembrane</keyword>
<feature type="transmembrane region" description="Helical" evidence="2">
    <location>
        <begin position="536"/>
        <end position="557"/>
    </location>
</feature>
<evidence type="ECO:0000313" key="4">
    <source>
        <dbReference type="Proteomes" id="UP000027265"/>
    </source>
</evidence>
<reference evidence="4" key="1">
    <citation type="journal article" date="2014" name="Proc. Natl. Acad. Sci. U.S.A.">
        <title>Extensive sampling of basidiomycete genomes demonstrates inadequacy of the white-rot/brown-rot paradigm for wood decay fungi.</title>
        <authorList>
            <person name="Riley R."/>
            <person name="Salamov A.A."/>
            <person name="Brown D.W."/>
            <person name="Nagy L.G."/>
            <person name="Floudas D."/>
            <person name="Held B.W."/>
            <person name="Levasseur A."/>
            <person name="Lombard V."/>
            <person name="Morin E."/>
            <person name="Otillar R."/>
            <person name="Lindquist E.A."/>
            <person name="Sun H."/>
            <person name="LaButti K.M."/>
            <person name="Schmutz J."/>
            <person name="Jabbour D."/>
            <person name="Luo H."/>
            <person name="Baker S.E."/>
            <person name="Pisabarro A.G."/>
            <person name="Walton J.D."/>
            <person name="Blanchette R.A."/>
            <person name="Henrissat B."/>
            <person name="Martin F."/>
            <person name="Cullen D."/>
            <person name="Hibbett D.S."/>
            <person name="Grigoriev I.V."/>
        </authorList>
    </citation>
    <scope>NUCLEOTIDE SEQUENCE [LARGE SCALE GENOMIC DNA]</scope>
    <source>
        <strain evidence="4">MUCL 33604</strain>
    </source>
</reference>
<feature type="region of interest" description="Disordered" evidence="1">
    <location>
        <begin position="42"/>
        <end position="181"/>
    </location>
</feature>
<feature type="transmembrane region" description="Helical" evidence="2">
    <location>
        <begin position="442"/>
        <end position="464"/>
    </location>
</feature>
<proteinExistence type="predicted"/>
<accession>A0A067PAU1</accession>
<evidence type="ECO:0000256" key="1">
    <source>
        <dbReference type="SAM" id="MobiDB-lite"/>
    </source>
</evidence>
<dbReference type="AlphaFoldDB" id="A0A067PAU1"/>
<keyword evidence="2" id="KW-1133">Transmembrane helix</keyword>
<organism evidence="3 4">
    <name type="scientific">Jaapia argillacea MUCL 33604</name>
    <dbReference type="NCBI Taxonomy" id="933084"/>
    <lineage>
        <taxon>Eukaryota</taxon>
        <taxon>Fungi</taxon>
        <taxon>Dikarya</taxon>
        <taxon>Basidiomycota</taxon>
        <taxon>Agaricomycotina</taxon>
        <taxon>Agaricomycetes</taxon>
        <taxon>Agaricomycetidae</taxon>
        <taxon>Jaapiales</taxon>
        <taxon>Jaapiaceae</taxon>
        <taxon>Jaapia</taxon>
    </lineage>
</organism>
<sequence>MHSNTASEEVRNVYLESSGESPEFEETPLDLVEEQRFSSEGVAFPEVQAEGLEVVSERTSSSKLTTSDKLSDLPPKPTPPTGRTRLPGRAPRRSFDGQSSPPSFDSPSPGHTPQHIPSSHSDHIQPSRTSEDSTGKDKSRPRVSFDSDRAALPLFPGDGQSSNPRVVRPSDTNAKNSGQASLRGVSEALFQQIDQTRHKGDVDTPASGSQSNSRAVSPLRLFSWPNLRRVYSREDPFIPVDPFRLRSRLTSLTRHARNHHASDDSFDCDCTNTVIFCIPLPCTTNPDSTFSTYLSATTFFLFDTIPRQLYLNLLLRLPKLYFSRVARIFEDAEVSRPDIQRMIDAGCGRRDNPDGSAPEARRGRGTGVYGQGVTLPFPEEWNPQTVSPALVRFKNSWEEFIASLLREWKTLNIVSALLLSAILTMFQVPAAADDPVIRTPALISLVCALMSLSYGCMFIVRFGSMRSMYRASRWAEEARRTNTAIWWNVWVMLAMPAIWLAWSMVTFITCILSFVWRTGSTTDPPDQNGLPPTQALGPRITITAFFLLGLVYFWLIIQTFRSYGRSIVDPQTAPPDPENVFEEPRGTRQRGVVRSEPKRDENVEGIDRGRRRARPGLALGAQAHDGGIIPSSQEDQEEKNEKEGARETIQLAENNHDFRPL</sequence>
<feature type="transmembrane region" description="Helical" evidence="2">
    <location>
        <begin position="485"/>
        <end position="516"/>
    </location>
</feature>
<evidence type="ECO:0000313" key="3">
    <source>
        <dbReference type="EMBL" id="KDQ52028.1"/>
    </source>
</evidence>
<protein>
    <submittedName>
        <fullName evidence="3">Uncharacterized protein</fullName>
    </submittedName>
</protein>
<feature type="compositionally biased region" description="Basic and acidic residues" evidence="1">
    <location>
        <begin position="593"/>
        <end position="608"/>
    </location>
</feature>
<feature type="region of interest" description="Disordered" evidence="1">
    <location>
        <begin position="1"/>
        <end position="29"/>
    </location>
</feature>
<feature type="compositionally biased region" description="Basic and acidic residues" evidence="1">
    <location>
        <begin position="120"/>
        <end position="149"/>
    </location>
</feature>
<dbReference type="HOGENOM" id="CLU_020877_1_0_1"/>
<feature type="transmembrane region" description="Helical" evidence="2">
    <location>
        <begin position="411"/>
        <end position="430"/>
    </location>
</feature>
<evidence type="ECO:0000256" key="2">
    <source>
        <dbReference type="SAM" id="Phobius"/>
    </source>
</evidence>
<dbReference type="OrthoDB" id="3062801at2759"/>